<dbReference type="Pfam" id="PF04085">
    <property type="entry name" value="MreC"/>
    <property type="match status" value="1"/>
</dbReference>
<dbReference type="InterPro" id="IPR055342">
    <property type="entry name" value="MreC_beta-barrel_core"/>
</dbReference>
<dbReference type="InterPro" id="IPR042175">
    <property type="entry name" value="Cell/Rod_MreC_2"/>
</dbReference>
<evidence type="ECO:0000256" key="5">
    <source>
        <dbReference type="PIRNR" id="PIRNR038471"/>
    </source>
</evidence>
<evidence type="ECO:0000313" key="9">
    <source>
        <dbReference type="Proteomes" id="UP000036923"/>
    </source>
</evidence>
<proteinExistence type="inferred from homology"/>
<keyword evidence="9" id="KW-1185">Reference proteome</keyword>
<dbReference type="PATRIC" id="fig|398512.5.peg.2455"/>
<dbReference type="GO" id="GO:0005886">
    <property type="term" value="C:plasma membrane"/>
    <property type="evidence" value="ECO:0007669"/>
    <property type="project" value="TreeGrafter"/>
</dbReference>
<dbReference type="NCBIfam" id="TIGR00219">
    <property type="entry name" value="mreC"/>
    <property type="match status" value="1"/>
</dbReference>
<comment type="function">
    <text evidence="5">Involved in formation and maintenance of cell shape.</text>
</comment>
<reference evidence="9" key="1">
    <citation type="submission" date="2015-07" db="EMBL/GenBank/DDBJ databases">
        <title>Near-Complete Genome Sequence of the Cellulolytic Bacterium Bacteroides (Pseudobacteroides) cellulosolvens ATCC 35603.</title>
        <authorList>
            <person name="Dassa B."/>
            <person name="Utturkar S.M."/>
            <person name="Klingeman D.M."/>
            <person name="Hurt R.A."/>
            <person name="Keller M."/>
            <person name="Xu J."/>
            <person name="Reddy Y.H.K."/>
            <person name="Borovok I."/>
            <person name="Grinberg I.R."/>
            <person name="Lamed R."/>
            <person name="Zhivin O."/>
            <person name="Bayer E.A."/>
            <person name="Brown S.D."/>
        </authorList>
    </citation>
    <scope>NUCLEOTIDE SEQUENCE [LARGE SCALE GENOMIC DNA]</scope>
    <source>
        <strain evidence="9">DSM 2933</strain>
    </source>
</reference>
<sequence precursor="true">MLRLLKKKPFLLFVITVVLFIVMGITSQNNSKLAWFSNLFNTAVSPIQNVLTFSGNKVDKTLSFFNDNKVVREENEKLKKRIDELEKENEDLKKLKSRNDVLMEALNLKNQLKEFDYISANIIAKDPGNWFNIFTIDRGSNNNVNNNSVVVASRGLVGRVMVSGPFSSKVISIIDIDSAVSARITKNSEYVDVKGEISLRDKGLCKMYNIRPGADIAVGDSVETSGIGGIFPKGIKIGEVKEIRQVNNELDRYAIIEPVVDFRRLEDVFVLKSKK</sequence>
<dbReference type="eggNOG" id="COG1792">
    <property type="taxonomic scope" value="Bacteria"/>
</dbReference>
<evidence type="ECO:0000256" key="3">
    <source>
        <dbReference type="ARBA" id="ARBA00022960"/>
    </source>
</evidence>
<evidence type="ECO:0000313" key="8">
    <source>
        <dbReference type="EMBL" id="KNY27089.1"/>
    </source>
</evidence>
<evidence type="ECO:0000259" key="7">
    <source>
        <dbReference type="Pfam" id="PF04085"/>
    </source>
</evidence>
<gene>
    <name evidence="8" type="ORF">Bccel_2354</name>
</gene>
<dbReference type="GO" id="GO:0008360">
    <property type="term" value="P:regulation of cell shape"/>
    <property type="evidence" value="ECO:0007669"/>
    <property type="project" value="UniProtKB-KW"/>
</dbReference>
<dbReference type="STRING" id="398512.Bccel_2354"/>
<dbReference type="AlphaFoldDB" id="A0A0L6JMV1"/>
<evidence type="ECO:0000256" key="2">
    <source>
        <dbReference type="ARBA" id="ARBA00013855"/>
    </source>
</evidence>
<comment type="caution">
    <text evidence="8">The sequence shown here is derived from an EMBL/GenBank/DDBJ whole genome shotgun (WGS) entry which is preliminary data.</text>
</comment>
<dbReference type="SUPFAM" id="SSF75704">
    <property type="entry name" value="Mitotic arrest deficient-like 1, Mad1"/>
    <property type="match status" value="1"/>
</dbReference>
<keyword evidence="3 5" id="KW-0133">Cell shape</keyword>
<dbReference type="RefSeq" id="WP_242853120.1">
    <property type="nucleotide sequence ID" value="NZ_JQKC01000016.1"/>
</dbReference>
<feature type="domain" description="Rod shape-determining protein MreC beta-barrel core" evidence="7">
    <location>
        <begin position="122"/>
        <end position="272"/>
    </location>
</feature>
<dbReference type="PANTHER" id="PTHR34138:SF1">
    <property type="entry name" value="CELL SHAPE-DETERMINING PROTEIN MREC"/>
    <property type="match status" value="1"/>
</dbReference>
<dbReference type="Gene3D" id="2.40.10.340">
    <property type="entry name" value="Rod shape-determining protein MreC, domain 1"/>
    <property type="match status" value="1"/>
</dbReference>
<comment type="similarity">
    <text evidence="1 5">Belongs to the MreC family.</text>
</comment>
<dbReference type="EMBL" id="LGTC01000001">
    <property type="protein sequence ID" value="KNY27089.1"/>
    <property type="molecule type" value="Genomic_DNA"/>
</dbReference>
<name>A0A0L6JMV1_9FIRM</name>
<dbReference type="Proteomes" id="UP000036923">
    <property type="component" value="Unassembled WGS sequence"/>
</dbReference>
<dbReference type="InterPro" id="IPR007221">
    <property type="entry name" value="MreC"/>
</dbReference>
<feature type="coiled-coil region" evidence="6">
    <location>
        <begin position="68"/>
        <end position="105"/>
    </location>
</feature>
<keyword evidence="6" id="KW-0175">Coiled coil</keyword>
<dbReference type="InterPro" id="IPR042177">
    <property type="entry name" value="Cell/Rod_1"/>
</dbReference>
<evidence type="ECO:0000256" key="6">
    <source>
        <dbReference type="SAM" id="Coils"/>
    </source>
</evidence>
<organism evidence="8 9">
    <name type="scientific">Pseudobacteroides cellulosolvens ATCC 35603 = DSM 2933</name>
    <dbReference type="NCBI Taxonomy" id="398512"/>
    <lineage>
        <taxon>Bacteria</taxon>
        <taxon>Bacillati</taxon>
        <taxon>Bacillota</taxon>
        <taxon>Clostridia</taxon>
        <taxon>Eubacteriales</taxon>
        <taxon>Oscillospiraceae</taxon>
        <taxon>Pseudobacteroides</taxon>
    </lineage>
</organism>
<dbReference type="Gene3D" id="2.40.10.350">
    <property type="entry name" value="Rod shape-determining protein MreC, domain 2"/>
    <property type="match status" value="1"/>
</dbReference>
<evidence type="ECO:0000256" key="1">
    <source>
        <dbReference type="ARBA" id="ARBA00009369"/>
    </source>
</evidence>
<dbReference type="PIRSF" id="PIRSF038471">
    <property type="entry name" value="MreC"/>
    <property type="match status" value="1"/>
</dbReference>
<evidence type="ECO:0000256" key="4">
    <source>
        <dbReference type="ARBA" id="ARBA00032089"/>
    </source>
</evidence>
<protein>
    <recommendedName>
        <fullName evidence="2 5">Cell shape-determining protein MreC</fullName>
    </recommendedName>
    <alternativeName>
        <fullName evidence="4 5">Cell shape protein MreC</fullName>
    </alternativeName>
</protein>
<accession>A0A0L6JMV1</accession>
<dbReference type="PANTHER" id="PTHR34138">
    <property type="entry name" value="CELL SHAPE-DETERMINING PROTEIN MREC"/>
    <property type="match status" value="1"/>
</dbReference>